<dbReference type="STRING" id="1618550.UT39_C0005G0009"/>
<accession>A0A0G0N5S8</accession>
<sequence length="127" mass="14343">MVERLACDIEAQIERTSRYLRIFPKKGEDYIGMVTAEATGEYWTITDFVLSPEVRRIGLGSDLLQLMEQNIKDEGGKSLKIDLTDFSVDGIKLSSGLTELKKFLLRRGFTNSEEKPLLLSKGLNLEV</sequence>
<dbReference type="CDD" id="cd04301">
    <property type="entry name" value="NAT_SF"/>
    <property type="match status" value="1"/>
</dbReference>
<dbReference type="PROSITE" id="PS51186">
    <property type="entry name" value="GNAT"/>
    <property type="match status" value="1"/>
</dbReference>
<organism evidence="2 3">
    <name type="scientific">Candidatus Woesebacteria bacterium GW2011_GWA1_39_21</name>
    <dbReference type="NCBI Taxonomy" id="1618550"/>
    <lineage>
        <taxon>Bacteria</taxon>
        <taxon>Candidatus Woeseibacteriota</taxon>
    </lineage>
</organism>
<dbReference type="SUPFAM" id="SSF55729">
    <property type="entry name" value="Acyl-CoA N-acyltransferases (Nat)"/>
    <property type="match status" value="1"/>
</dbReference>
<dbReference type="InterPro" id="IPR000182">
    <property type="entry name" value="GNAT_dom"/>
</dbReference>
<name>A0A0G0N5S8_9BACT</name>
<dbReference type="InterPro" id="IPR016181">
    <property type="entry name" value="Acyl_CoA_acyltransferase"/>
</dbReference>
<feature type="domain" description="N-acetyltransferase" evidence="1">
    <location>
        <begin position="1"/>
        <end position="126"/>
    </location>
</feature>
<dbReference type="Proteomes" id="UP000034246">
    <property type="component" value="Unassembled WGS sequence"/>
</dbReference>
<dbReference type="AlphaFoldDB" id="A0A0G0N5S8"/>
<dbReference type="GO" id="GO:0016747">
    <property type="term" value="F:acyltransferase activity, transferring groups other than amino-acyl groups"/>
    <property type="evidence" value="ECO:0007669"/>
    <property type="project" value="InterPro"/>
</dbReference>
<evidence type="ECO:0000313" key="3">
    <source>
        <dbReference type="Proteomes" id="UP000034246"/>
    </source>
</evidence>
<evidence type="ECO:0000259" key="1">
    <source>
        <dbReference type="PROSITE" id="PS51186"/>
    </source>
</evidence>
<protein>
    <recommendedName>
        <fullName evidence="1">N-acetyltransferase domain-containing protein</fullName>
    </recommendedName>
</protein>
<evidence type="ECO:0000313" key="2">
    <source>
        <dbReference type="EMBL" id="KKR11574.1"/>
    </source>
</evidence>
<proteinExistence type="predicted"/>
<dbReference type="Pfam" id="PF00583">
    <property type="entry name" value="Acetyltransf_1"/>
    <property type="match status" value="1"/>
</dbReference>
<dbReference type="EMBL" id="LBWP01000005">
    <property type="protein sequence ID" value="KKR11574.1"/>
    <property type="molecule type" value="Genomic_DNA"/>
</dbReference>
<gene>
    <name evidence="2" type="ORF">UT39_C0005G0009</name>
</gene>
<comment type="caution">
    <text evidence="2">The sequence shown here is derived from an EMBL/GenBank/DDBJ whole genome shotgun (WGS) entry which is preliminary data.</text>
</comment>
<dbReference type="Gene3D" id="3.40.630.30">
    <property type="match status" value="1"/>
</dbReference>
<reference evidence="2 3" key="1">
    <citation type="journal article" date="2015" name="Nature">
        <title>rRNA introns, odd ribosomes, and small enigmatic genomes across a large radiation of phyla.</title>
        <authorList>
            <person name="Brown C.T."/>
            <person name="Hug L.A."/>
            <person name="Thomas B.C."/>
            <person name="Sharon I."/>
            <person name="Castelle C.J."/>
            <person name="Singh A."/>
            <person name="Wilkins M.J."/>
            <person name="Williams K.H."/>
            <person name="Banfield J.F."/>
        </authorList>
    </citation>
    <scope>NUCLEOTIDE SEQUENCE [LARGE SCALE GENOMIC DNA]</scope>
</reference>